<sequence length="730" mass="82047">MSTSAETAKQVANSFYLEESSVQLDGAAGDLKLFRQNCNKLRELLQTAWQQKKSGQKVSPGEFATALISLKEINRRTQFRIRKARDRTTEKKLSVDALHLSLQNLLYEVAHLENEIKTCLEFRSQHEKLHLIPTKEFYEATGRTPSDETTHEETLERLYWELEQRKNLSNSCEDLRTAVESVSQEILKKRKYLASFAPKLKEMADNTLVVQEIMNLPFTKEEQQYSMAFLLPHPLYILYSYLKSYISMSGQLSRFMVEIDGDAELARAVNQVNSQHTLQDGEDSESEEVAEPNSRKLDRDEEISTDTLTTGSSMKKSTVLHPLAVILTITRPASTSGYTTRQRTNTLNAPSDSLLNVAFKLALSFAWMPRLQMVTVRMHLEPDVKNNGAVSKSGCDLLCSENLLSNLFWGCDAPGFEQGSADTPVPHSSSSGQILWDACGLVGRPYSWAQQLCGLHCYPDKSDGSSKNGLWVKTTGNSTLPDDGSDDLASNGASSARFGQIDSWLHAVEKRLSDRIYLVKELAEIESGQPSLSPEQQTLIPATSDVHLRNWRRSSYETLKTVPRAQAHIDLKLIQESDAIFQCEFFQDDQECASVWVALSPEYPLRAPILVIDDTQMKSKRTSKATLPVSDLQLQELEAEVNCYWHEFFESNLSGSSVSKKPKIEADSPLKWRSNILSCQLVRCSACLHALWIGHSSDSDISAPVSRSVRYPTRTQPLRYLPSLGAFAHR</sequence>
<evidence type="ECO:0000256" key="1">
    <source>
        <dbReference type="ARBA" id="ARBA00004123"/>
    </source>
</evidence>
<dbReference type="GO" id="GO:0000445">
    <property type="term" value="C:THO complex part of transcription export complex"/>
    <property type="evidence" value="ECO:0007669"/>
    <property type="project" value="TreeGrafter"/>
</dbReference>
<evidence type="ECO:0000256" key="4">
    <source>
        <dbReference type="SAM" id="MobiDB-lite"/>
    </source>
</evidence>
<dbReference type="GO" id="GO:0003729">
    <property type="term" value="F:mRNA binding"/>
    <property type="evidence" value="ECO:0007669"/>
    <property type="project" value="TreeGrafter"/>
</dbReference>
<dbReference type="AlphaFoldDB" id="A0AAV2U2H1"/>
<dbReference type="EMBL" id="CAXLJL010000933">
    <property type="protein sequence ID" value="CAL5141960.1"/>
    <property type="molecule type" value="Genomic_DNA"/>
</dbReference>
<dbReference type="PANTHER" id="PTHR13375:SF3">
    <property type="entry name" value="THO COMPLEX SUBUNIT 5 HOMOLOG"/>
    <property type="match status" value="1"/>
</dbReference>
<organism evidence="5 6">
    <name type="scientific">Calicophoron daubneyi</name>
    <name type="common">Rumen fluke</name>
    <name type="synonym">Paramphistomum daubneyi</name>
    <dbReference type="NCBI Taxonomy" id="300641"/>
    <lineage>
        <taxon>Eukaryota</taxon>
        <taxon>Metazoa</taxon>
        <taxon>Spiralia</taxon>
        <taxon>Lophotrochozoa</taxon>
        <taxon>Platyhelminthes</taxon>
        <taxon>Trematoda</taxon>
        <taxon>Digenea</taxon>
        <taxon>Plagiorchiida</taxon>
        <taxon>Pronocephalata</taxon>
        <taxon>Paramphistomoidea</taxon>
        <taxon>Paramphistomidae</taxon>
        <taxon>Calicophoron</taxon>
    </lineage>
</organism>
<dbReference type="GO" id="GO:0006406">
    <property type="term" value="P:mRNA export from nucleus"/>
    <property type="evidence" value="ECO:0007669"/>
    <property type="project" value="TreeGrafter"/>
</dbReference>
<feature type="region of interest" description="Disordered" evidence="4">
    <location>
        <begin position="274"/>
        <end position="310"/>
    </location>
</feature>
<proteinExistence type="inferred from homology"/>
<dbReference type="InterPro" id="IPR019163">
    <property type="entry name" value="THO_Thoc5"/>
</dbReference>
<evidence type="ECO:0000256" key="3">
    <source>
        <dbReference type="ARBA" id="ARBA00023242"/>
    </source>
</evidence>
<dbReference type="PANTHER" id="PTHR13375">
    <property type="entry name" value="FMS INTERACTING PROTEIN"/>
    <property type="match status" value="1"/>
</dbReference>
<comment type="similarity">
    <text evidence="2">Belongs to the THOC5 family.</text>
</comment>
<evidence type="ECO:0000256" key="2">
    <source>
        <dbReference type="ARBA" id="ARBA00008044"/>
    </source>
</evidence>
<name>A0AAV2U2H1_CALDB</name>
<dbReference type="Pfam" id="PF09766">
    <property type="entry name" value="FmiP_Thoc5"/>
    <property type="match status" value="1"/>
</dbReference>
<keyword evidence="3" id="KW-0539">Nucleus</keyword>
<feature type="compositionally biased region" description="Acidic residues" evidence="4">
    <location>
        <begin position="280"/>
        <end position="290"/>
    </location>
</feature>
<protein>
    <recommendedName>
        <fullName evidence="7">THO complex subunit 5</fullName>
    </recommendedName>
</protein>
<dbReference type="Proteomes" id="UP001497525">
    <property type="component" value="Unassembled WGS sequence"/>
</dbReference>
<gene>
    <name evidence="5" type="ORF">CDAUBV1_LOCUS17247</name>
</gene>
<comment type="subcellular location">
    <subcellularLocation>
        <location evidence="1">Nucleus</location>
    </subcellularLocation>
</comment>
<evidence type="ECO:0000313" key="6">
    <source>
        <dbReference type="Proteomes" id="UP001497525"/>
    </source>
</evidence>
<accession>A0AAV2U2H1</accession>
<reference evidence="5" key="1">
    <citation type="submission" date="2024-06" db="EMBL/GenBank/DDBJ databases">
        <authorList>
            <person name="Liu X."/>
            <person name="Lenzi L."/>
            <person name="Haldenby T S."/>
            <person name="Uol C."/>
        </authorList>
    </citation>
    <scope>NUCLEOTIDE SEQUENCE</scope>
</reference>
<comment type="caution">
    <text evidence="5">The sequence shown here is derived from an EMBL/GenBank/DDBJ whole genome shotgun (WGS) entry which is preliminary data.</text>
</comment>
<evidence type="ECO:0008006" key="7">
    <source>
        <dbReference type="Google" id="ProtNLM"/>
    </source>
</evidence>
<evidence type="ECO:0000313" key="5">
    <source>
        <dbReference type="EMBL" id="CAL5141960.1"/>
    </source>
</evidence>